<keyword evidence="3" id="KW-0282">Flagellum</keyword>
<sequence length="534" mass="54032">MIQFSLLLPASPQAPVRPTLLASQGASSFALALGALASPARVAVADDAIALPGDSEGEILLPSRQMPAEGGKDLPAPVTDGDEEAENEANDGAGIAFAWFAVAPSPVAAPVGTRARPEALNPEGGTSRDSAPVPSLQRSGDSVAIAPPVDTGVTPAVPEAIPAKPPLLPSSESVEPAGRLEVPIDQLGRGAPKTSATARPDRQIGAGPRPTVPAATAVRSAPFPADKSIVQPVEAPARPVEPIIPPAPVPSSKASATLGQRVSDQTRAAPAPAVVPMVVALPAGPSGSPLAAPIVEAVAIAPPPLRRTADLKPLAAALQLPAGEAAQPNAVSAPAPLPAIVPLPGDSSGDPQAALIAEAVSIAPAPLRRAADREPLAAAVQLPTGGAVQPQPVSAPAGAQQGALDTRRQEWVGKMVEHIEALRDAAPVRETRLSLAPEALGKVEIAIRHEGERVHVHFATETPAARQLIADAQPRLAELAEARGLKLGQTSFESGTMGQGSNRDSRDNPAPQQSLRPRPANPESAGAAADDRIA</sequence>
<evidence type="ECO:0000313" key="3">
    <source>
        <dbReference type="EMBL" id="MDT8760661.1"/>
    </source>
</evidence>
<dbReference type="PANTHER" id="PTHR37533:SF2">
    <property type="entry name" value="FLAGELLAR HOOK-LENGTH CONTROL PROTEIN"/>
    <property type="match status" value="1"/>
</dbReference>
<organism evidence="3">
    <name type="scientific">Sphingomonas psychrotolerans</name>
    <dbReference type="NCBI Taxonomy" id="1327635"/>
    <lineage>
        <taxon>Bacteria</taxon>
        <taxon>Pseudomonadati</taxon>
        <taxon>Pseudomonadota</taxon>
        <taxon>Alphaproteobacteria</taxon>
        <taxon>Sphingomonadales</taxon>
        <taxon>Sphingomonadaceae</taxon>
        <taxon>Sphingomonas</taxon>
    </lineage>
</organism>
<dbReference type="Gene3D" id="3.30.750.140">
    <property type="match status" value="1"/>
</dbReference>
<proteinExistence type="predicted"/>
<evidence type="ECO:0000256" key="1">
    <source>
        <dbReference type="SAM" id="MobiDB-lite"/>
    </source>
</evidence>
<dbReference type="EMBL" id="JALMLT010000005">
    <property type="protein sequence ID" value="MDT8760661.1"/>
    <property type="molecule type" value="Genomic_DNA"/>
</dbReference>
<dbReference type="PANTHER" id="PTHR37533">
    <property type="entry name" value="FLAGELLAR HOOK-LENGTH CONTROL PROTEIN"/>
    <property type="match status" value="1"/>
</dbReference>
<feature type="region of interest" description="Disordered" evidence="1">
    <location>
        <begin position="62"/>
        <end position="88"/>
    </location>
</feature>
<feature type="compositionally biased region" description="Polar residues" evidence="1">
    <location>
        <begin position="488"/>
        <end position="502"/>
    </location>
</feature>
<reference evidence="3" key="1">
    <citation type="submission" date="2022-04" db="EMBL/GenBank/DDBJ databases">
        <title>Tomato heritable bacteria conferring resistance against bacterial wilt.</title>
        <authorList>
            <person name="Yin J."/>
        </authorList>
    </citation>
    <scope>NUCLEOTIDE SEQUENCE</scope>
    <source>
        <strain evidence="3">Cra20</strain>
    </source>
</reference>
<keyword evidence="3" id="KW-0966">Cell projection</keyword>
<protein>
    <submittedName>
        <fullName evidence="3">Flagellar hook-length control protein FliK</fullName>
    </submittedName>
</protein>
<keyword evidence="3" id="KW-0969">Cilium</keyword>
<feature type="domain" description="Flagellar hook-length control protein-like C-terminal" evidence="2">
    <location>
        <begin position="422"/>
        <end position="499"/>
    </location>
</feature>
<dbReference type="Pfam" id="PF02120">
    <property type="entry name" value="Flg_hook"/>
    <property type="match status" value="1"/>
</dbReference>
<accession>A0ABU3N8R8</accession>
<comment type="caution">
    <text evidence="3">The sequence shown here is derived from an EMBL/GenBank/DDBJ whole genome shotgun (WGS) entry which is preliminary data.</text>
</comment>
<feature type="region of interest" description="Disordered" evidence="1">
    <location>
        <begin position="487"/>
        <end position="534"/>
    </location>
</feature>
<dbReference type="InterPro" id="IPR038610">
    <property type="entry name" value="FliK-like_C_sf"/>
</dbReference>
<gene>
    <name evidence="3" type="ORF">MZO42_18320</name>
</gene>
<dbReference type="InterPro" id="IPR052563">
    <property type="entry name" value="FliK"/>
</dbReference>
<feature type="region of interest" description="Disordered" evidence="1">
    <location>
        <begin position="115"/>
        <end position="213"/>
    </location>
</feature>
<dbReference type="InterPro" id="IPR021136">
    <property type="entry name" value="Flagellar_hook_control-like_C"/>
</dbReference>
<name>A0ABU3N8R8_9SPHN</name>
<evidence type="ECO:0000259" key="2">
    <source>
        <dbReference type="Pfam" id="PF02120"/>
    </source>
</evidence>
<dbReference type="CDD" id="cd17470">
    <property type="entry name" value="T3SS_Flik_C"/>
    <property type="match status" value="1"/>
</dbReference>